<dbReference type="AlphaFoldDB" id="A0AAE1FSD1"/>
<name>A0AAE1FSD1_PETCI</name>
<organism evidence="2 3">
    <name type="scientific">Petrolisthes cinctipes</name>
    <name type="common">Flat porcelain crab</name>
    <dbReference type="NCBI Taxonomy" id="88211"/>
    <lineage>
        <taxon>Eukaryota</taxon>
        <taxon>Metazoa</taxon>
        <taxon>Ecdysozoa</taxon>
        <taxon>Arthropoda</taxon>
        <taxon>Crustacea</taxon>
        <taxon>Multicrustacea</taxon>
        <taxon>Malacostraca</taxon>
        <taxon>Eumalacostraca</taxon>
        <taxon>Eucarida</taxon>
        <taxon>Decapoda</taxon>
        <taxon>Pleocyemata</taxon>
        <taxon>Anomura</taxon>
        <taxon>Galatheoidea</taxon>
        <taxon>Porcellanidae</taxon>
        <taxon>Petrolisthes</taxon>
    </lineage>
</organism>
<dbReference type="EMBL" id="JAWQEG010001523">
    <property type="protein sequence ID" value="KAK3878746.1"/>
    <property type="molecule type" value="Genomic_DNA"/>
</dbReference>
<reference evidence="2" key="1">
    <citation type="submission" date="2023-10" db="EMBL/GenBank/DDBJ databases">
        <title>Genome assemblies of two species of porcelain crab, Petrolisthes cinctipes and Petrolisthes manimaculis (Anomura: Porcellanidae).</title>
        <authorList>
            <person name="Angst P."/>
        </authorList>
    </citation>
    <scope>NUCLEOTIDE SEQUENCE</scope>
    <source>
        <strain evidence="2">PB745_01</strain>
        <tissue evidence="2">Gill</tissue>
    </source>
</reference>
<feature type="compositionally biased region" description="Basic and acidic residues" evidence="1">
    <location>
        <begin position="61"/>
        <end position="78"/>
    </location>
</feature>
<dbReference type="Proteomes" id="UP001286313">
    <property type="component" value="Unassembled WGS sequence"/>
</dbReference>
<evidence type="ECO:0000313" key="3">
    <source>
        <dbReference type="Proteomes" id="UP001286313"/>
    </source>
</evidence>
<comment type="caution">
    <text evidence="2">The sequence shown here is derived from an EMBL/GenBank/DDBJ whole genome shotgun (WGS) entry which is preliminary data.</text>
</comment>
<sequence>MNTRPLVRLRTLPPWPVTCIKEVFRPVVLCSLHPLIWSCKNSSPVDRGKKKEEGRTEEELERQHQGVDEENIRGDRGLGARPRQSLFTFCL</sequence>
<feature type="region of interest" description="Disordered" evidence="1">
    <location>
        <begin position="40"/>
        <end position="79"/>
    </location>
</feature>
<evidence type="ECO:0000256" key="1">
    <source>
        <dbReference type="SAM" id="MobiDB-lite"/>
    </source>
</evidence>
<protein>
    <submittedName>
        <fullName evidence="2">Uncharacterized protein</fullName>
    </submittedName>
</protein>
<evidence type="ECO:0000313" key="2">
    <source>
        <dbReference type="EMBL" id="KAK3878746.1"/>
    </source>
</evidence>
<keyword evidence="3" id="KW-1185">Reference proteome</keyword>
<gene>
    <name evidence="2" type="ORF">Pcinc_016558</name>
</gene>
<proteinExistence type="predicted"/>
<accession>A0AAE1FSD1</accession>